<evidence type="ECO:0008006" key="3">
    <source>
        <dbReference type="Google" id="ProtNLM"/>
    </source>
</evidence>
<proteinExistence type="predicted"/>
<dbReference type="Proteomes" id="UP000299794">
    <property type="component" value="Unassembled WGS sequence"/>
</dbReference>
<evidence type="ECO:0000313" key="1">
    <source>
        <dbReference type="EMBL" id="GDZ96046.1"/>
    </source>
</evidence>
<dbReference type="SUPFAM" id="SSF55874">
    <property type="entry name" value="ATPase domain of HSP90 chaperone/DNA topoisomerase II/histidine kinase"/>
    <property type="match status" value="1"/>
</dbReference>
<dbReference type="AlphaFoldDB" id="A0A4P5ZIS3"/>
<protein>
    <recommendedName>
        <fullName evidence="3">Histidine kinase/HSP90-like ATPase domain-containing protein</fullName>
    </recommendedName>
</protein>
<dbReference type="Gene3D" id="3.30.565.10">
    <property type="entry name" value="Histidine kinase-like ATPase, C-terminal domain"/>
    <property type="match status" value="1"/>
</dbReference>
<evidence type="ECO:0000313" key="2">
    <source>
        <dbReference type="Proteomes" id="UP000299794"/>
    </source>
</evidence>
<organism evidence="1 2">
    <name type="scientific">Planktothrix agardhii CCAP 1459/11A</name>
    <dbReference type="NCBI Taxonomy" id="282420"/>
    <lineage>
        <taxon>Bacteria</taxon>
        <taxon>Bacillati</taxon>
        <taxon>Cyanobacteriota</taxon>
        <taxon>Cyanophyceae</taxon>
        <taxon>Oscillatoriophycideae</taxon>
        <taxon>Oscillatoriales</taxon>
        <taxon>Microcoleaceae</taxon>
        <taxon>Planktothrix</taxon>
    </lineage>
</organism>
<name>A0A4P5ZIS3_PLAAG</name>
<accession>A0A4P5ZIS3</accession>
<dbReference type="RefSeq" id="WP_141296144.1">
    <property type="nucleotide sequence ID" value="NZ_BJCD01000074.1"/>
</dbReference>
<comment type="caution">
    <text evidence="1">The sequence shown here is derived from an EMBL/GenBank/DDBJ whole genome shotgun (WGS) entry which is preliminary data.</text>
</comment>
<gene>
    <name evidence="1" type="ORF">PA905_44780</name>
</gene>
<dbReference type="EMBL" id="BJCD01000074">
    <property type="protein sequence ID" value="GDZ96046.1"/>
    <property type="molecule type" value="Genomic_DNA"/>
</dbReference>
<dbReference type="InterPro" id="IPR036890">
    <property type="entry name" value="HATPase_C_sf"/>
</dbReference>
<reference evidence="2" key="1">
    <citation type="submission" date="2019-02" db="EMBL/GenBank/DDBJ databases">
        <title>Draft genome sequence of Planktothrix agardhii NIES-905.</title>
        <authorList>
            <person name="Yamaguchi H."/>
            <person name="Suzuki S."/>
            <person name="Kawachi M."/>
        </authorList>
    </citation>
    <scope>NUCLEOTIDE SEQUENCE [LARGE SCALE GENOMIC DNA]</scope>
    <source>
        <strain evidence="2">CCAP 1459/11A</strain>
    </source>
</reference>
<sequence>MSQLLPFNPLENNDSSLNSIAVKKLIHNLLTSYNGWYDPFCEAIQNALDSIDARIKLEDGEYKPSIWVTIDLKNNCLMVTDNGMGLDEKQIQTFLQPNVTLKDKGYRGHKGVGATYLAYSFNYVQICSKTPDFKIIAKMEKTKKWVNDSNLDQFPEMDTDNDQPKDTNFNNIDQGVSICIQCDQETFPRDLSWLQVKDAKTWIHILCIKTGLGSIKKQDNIKVCIEVIDKNGENNTYQQQGIEYLWIHQLPLIIRNARFHDIKEKKDNLYKKDKDVKDLKLYPSKLKDLDIIYDFHNYKTLIQLIENSDLTYLKDDELKKSLLDICKKYEPYIYCCYSYSEIFWEELNNSLNIRSTAKIFKSGIQLAADNMPQGEILPIDFKSVNADMTYIVIHFDNCEVDMGRKCFLKDLQDFAQEIAKILVIYYSKYRHFLKRPTGRKDYRQNPESVDRWKDQYKKYAEKNPLNLSIYNIPIICKPAREQEVVALFNQLLGAKVICGIEIMSTDQIFTYDCLFQYKIEPSHTHIYNKEKNPLGLFEEEIINKYEKFGFPFCSNSPKVLEYKFSIDGLIEDFKHGEKNSNDIDMLVVWETGNKWKNNYYIISCLDQDNIHRRPYHGVTHIMYNRYTNEHEMNLIVLEELIDFLNNPEEEEERQKQKYEG</sequence>